<organism evidence="2">
    <name type="scientific">Micromonas pusilla (strain CCMP1545)</name>
    <name type="common">Picoplanktonic green alga</name>
    <dbReference type="NCBI Taxonomy" id="564608"/>
    <lineage>
        <taxon>Eukaryota</taxon>
        <taxon>Viridiplantae</taxon>
        <taxon>Chlorophyta</taxon>
        <taxon>Mamiellophyceae</taxon>
        <taxon>Mamiellales</taxon>
        <taxon>Mamiellaceae</taxon>
        <taxon>Micromonas</taxon>
    </lineage>
</organism>
<gene>
    <name evidence="1" type="ORF">MICPUCDRAFT_54380</name>
</gene>
<keyword evidence="2" id="KW-1185">Reference proteome</keyword>
<accession>C1N966</accession>
<dbReference type="GeneID" id="9689841"/>
<dbReference type="Proteomes" id="UP000001876">
    <property type="component" value="Unassembled WGS sequence"/>
</dbReference>
<dbReference type="OMA" id="DYHGVDK"/>
<dbReference type="EMBL" id="GG663751">
    <property type="protein sequence ID" value="EEH51470.1"/>
    <property type="molecule type" value="Genomic_DNA"/>
</dbReference>
<name>C1N966_MICPC</name>
<dbReference type="RefSeq" id="XP_003064565.1">
    <property type="nucleotide sequence ID" value="XM_003064519.1"/>
</dbReference>
<evidence type="ECO:0000313" key="2">
    <source>
        <dbReference type="Proteomes" id="UP000001876"/>
    </source>
</evidence>
<protein>
    <submittedName>
        <fullName evidence="1">Predicted protein</fullName>
    </submittedName>
</protein>
<dbReference type="OrthoDB" id="10446923at2759"/>
<reference evidence="1 2" key="1">
    <citation type="journal article" date="2009" name="Science">
        <title>Green evolution and dynamic adaptations revealed by genomes of the marine picoeukaryotes Micromonas.</title>
        <authorList>
            <person name="Worden A.Z."/>
            <person name="Lee J.H."/>
            <person name="Mock T."/>
            <person name="Rouze P."/>
            <person name="Simmons M.P."/>
            <person name="Aerts A.L."/>
            <person name="Allen A.E."/>
            <person name="Cuvelier M.L."/>
            <person name="Derelle E."/>
            <person name="Everett M.V."/>
            <person name="Foulon E."/>
            <person name="Grimwood J."/>
            <person name="Gundlach H."/>
            <person name="Henrissat B."/>
            <person name="Napoli C."/>
            <person name="McDonald S.M."/>
            <person name="Parker M.S."/>
            <person name="Rombauts S."/>
            <person name="Salamov A."/>
            <person name="Von Dassow P."/>
            <person name="Badger J.H."/>
            <person name="Coutinho P.M."/>
            <person name="Demir E."/>
            <person name="Dubchak I."/>
            <person name="Gentemann C."/>
            <person name="Eikrem W."/>
            <person name="Gready J.E."/>
            <person name="John U."/>
            <person name="Lanier W."/>
            <person name="Lindquist E.A."/>
            <person name="Lucas S."/>
            <person name="Mayer K.F."/>
            <person name="Moreau H."/>
            <person name="Not F."/>
            <person name="Otillar R."/>
            <person name="Panaud O."/>
            <person name="Pangilinan J."/>
            <person name="Paulsen I."/>
            <person name="Piegu B."/>
            <person name="Poliakov A."/>
            <person name="Robbens S."/>
            <person name="Schmutz J."/>
            <person name="Toulza E."/>
            <person name="Wyss T."/>
            <person name="Zelensky A."/>
            <person name="Zhou K."/>
            <person name="Armbrust E.V."/>
            <person name="Bhattacharya D."/>
            <person name="Goodenough U.W."/>
            <person name="Van de Peer Y."/>
            <person name="Grigoriev I.V."/>
        </authorList>
    </citation>
    <scope>NUCLEOTIDE SEQUENCE [LARGE SCALE GENOMIC DNA]</scope>
    <source>
        <strain evidence="1 2">CCMP1545</strain>
    </source>
</reference>
<sequence>MSANFYRPDVVTPSRARGRAAAAMGKISRIVMPKGGRRGKTGLKGKIHRSVSRVPVKKTIVRDRAKDYHGVDKLEAKVAALEAEEEAGWVGCNALIVKTKQKELKHARAKLMIKDAKHER</sequence>
<dbReference type="KEGG" id="mpp:MICPUCDRAFT_54380"/>
<evidence type="ECO:0000313" key="1">
    <source>
        <dbReference type="EMBL" id="EEH51470.1"/>
    </source>
</evidence>
<proteinExistence type="predicted"/>
<dbReference type="AlphaFoldDB" id="C1N966"/>